<dbReference type="SUPFAM" id="SSF53448">
    <property type="entry name" value="Nucleotide-diphospho-sugar transferases"/>
    <property type="match status" value="1"/>
</dbReference>
<evidence type="ECO:0000256" key="1">
    <source>
        <dbReference type="ARBA" id="ARBA00022679"/>
    </source>
</evidence>
<feature type="domain" description="Galactosyltransferase C-terminal" evidence="3">
    <location>
        <begin position="173"/>
        <end position="223"/>
    </location>
</feature>
<keyword evidence="1" id="KW-0808">Transferase</keyword>
<dbReference type="InterPro" id="IPR001173">
    <property type="entry name" value="Glyco_trans_2-like"/>
</dbReference>
<evidence type="ECO:0000259" key="3">
    <source>
        <dbReference type="Pfam" id="PF02709"/>
    </source>
</evidence>
<proteinExistence type="predicted"/>
<feature type="domain" description="Glycosyltransferase 2-like" evidence="2">
    <location>
        <begin position="52"/>
        <end position="150"/>
    </location>
</feature>
<evidence type="ECO:0000259" key="2">
    <source>
        <dbReference type="Pfam" id="PF00535"/>
    </source>
</evidence>
<reference evidence="5" key="1">
    <citation type="journal article" date="2019" name="Int. J. Syst. Evol. Microbiol.">
        <title>The Global Catalogue of Microorganisms (GCM) 10K type strain sequencing project: providing services to taxonomists for standard genome sequencing and annotation.</title>
        <authorList>
            <consortium name="The Broad Institute Genomics Platform"/>
            <consortium name="The Broad Institute Genome Sequencing Center for Infectious Disease"/>
            <person name="Wu L."/>
            <person name="Ma J."/>
        </authorList>
    </citation>
    <scope>NUCLEOTIDE SEQUENCE [LARGE SCALE GENOMIC DNA]</scope>
    <source>
        <strain evidence="5">CGMCC 1.10832</strain>
    </source>
</reference>
<protein>
    <recommendedName>
        <fullName evidence="6">Glycosyltransferase 2-like domain-containing protein</fullName>
    </recommendedName>
</protein>
<dbReference type="InterPro" id="IPR027791">
    <property type="entry name" value="Galactosyl_T_C"/>
</dbReference>
<evidence type="ECO:0008006" key="6">
    <source>
        <dbReference type="Google" id="ProtNLM"/>
    </source>
</evidence>
<comment type="caution">
    <text evidence="4">The sequence shown here is derived from an EMBL/GenBank/DDBJ whole genome shotgun (WGS) entry which is preliminary data.</text>
</comment>
<dbReference type="InterPro" id="IPR029044">
    <property type="entry name" value="Nucleotide-diphossugar_trans"/>
</dbReference>
<gene>
    <name evidence="4" type="ORF">GCM10011506_29250</name>
</gene>
<keyword evidence="5" id="KW-1185">Reference proteome</keyword>
<accession>A0ABQ1MNM9</accession>
<dbReference type="Proteomes" id="UP000636010">
    <property type="component" value="Unassembled WGS sequence"/>
</dbReference>
<dbReference type="Pfam" id="PF02709">
    <property type="entry name" value="Glyco_transf_7C"/>
    <property type="match status" value="1"/>
</dbReference>
<name>A0ABQ1MNM9_9BACT</name>
<evidence type="ECO:0000313" key="4">
    <source>
        <dbReference type="EMBL" id="GGC41831.1"/>
    </source>
</evidence>
<dbReference type="Gene3D" id="3.90.550.10">
    <property type="entry name" value="Spore Coat Polysaccharide Biosynthesis Protein SpsA, Chain A"/>
    <property type="match status" value="1"/>
</dbReference>
<organism evidence="4 5">
    <name type="scientific">Marivirga lumbricoides</name>
    <dbReference type="NCBI Taxonomy" id="1046115"/>
    <lineage>
        <taxon>Bacteria</taxon>
        <taxon>Pseudomonadati</taxon>
        <taxon>Bacteroidota</taxon>
        <taxon>Cytophagia</taxon>
        <taxon>Cytophagales</taxon>
        <taxon>Marivirgaceae</taxon>
        <taxon>Marivirga</taxon>
    </lineage>
</organism>
<dbReference type="EMBL" id="BMEC01000009">
    <property type="protein sequence ID" value="GGC41831.1"/>
    <property type="molecule type" value="Genomic_DNA"/>
</dbReference>
<dbReference type="CDD" id="cd00761">
    <property type="entry name" value="Glyco_tranf_GTA_type"/>
    <property type="match status" value="1"/>
</dbReference>
<evidence type="ECO:0000313" key="5">
    <source>
        <dbReference type="Proteomes" id="UP000636010"/>
    </source>
</evidence>
<dbReference type="Pfam" id="PF00535">
    <property type="entry name" value="Glycos_transf_2"/>
    <property type="match status" value="1"/>
</dbReference>
<sequence>MTIKKLTIKKMIPQKFERIIRGFRDHFLRSYQIEKLPSEIYTQPKNYQISFCTTCMNRLFHLKNTLEKNIIDNQDYKNIEFVVINYNSKDHLDVWMKEHMQKYIESGLVKYYKTNEPQSFHASKAKNLSHLLAEGEIVCNLDGDNFTGKDFAFYINYMFNKYGENLFLHFTKKPFWGTEGRMALSKNNFLKLGGYDEDLLPIGHEDHDLMNRAKAFGLKYFKIEIENFLKYLSNTEKEKAENCADGATSFYVLEKGNQEKSNGNIKNGKLIANPSGREKFTIYKNFSSEPYTYY</sequence>